<keyword evidence="7 11" id="KW-0464">Manganese</keyword>
<keyword evidence="13" id="KW-1185">Reference proteome</keyword>
<proteinExistence type="inferred from homology"/>
<dbReference type="PANTHER" id="PTHR43782">
    <property type="entry name" value="ARGINASE"/>
    <property type="match status" value="1"/>
</dbReference>
<dbReference type="RefSeq" id="WP_035807242.1">
    <property type="nucleotide sequence ID" value="NZ_CCSE01000001.1"/>
</dbReference>
<accession>A0A078LXZ0</accession>
<reference evidence="12 13" key="1">
    <citation type="submission" date="2014-07" db="EMBL/GenBank/DDBJ databases">
        <authorList>
            <person name="Urmite Genomes Urmite Genomes"/>
        </authorList>
    </citation>
    <scope>NUCLEOTIDE SEQUENCE [LARGE SCALE GENOMIC DNA]</scope>
    <source>
        <strain evidence="12 13">13MG44_air</strain>
    </source>
</reference>
<dbReference type="EMBL" id="CCSE01000001">
    <property type="protein sequence ID" value="CDZ98890.1"/>
    <property type="molecule type" value="Genomic_DNA"/>
</dbReference>
<dbReference type="NCBIfam" id="TIGR01229">
    <property type="entry name" value="rocF_arginase"/>
    <property type="match status" value="1"/>
</dbReference>
<dbReference type="GO" id="GO:0006525">
    <property type="term" value="P:arginine metabolic process"/>
    <property type="evidence" value="ECO:0007669"/>
    <property type="project" value="UniProtKB-KW"/>
</dbReference>
<comment type="cofactor">
    <cofactor evidence="11">
        <name>Mn(2+)</name>
        <dbReference type="ChEBI" id="CHEBI:29035"/>
    </cofactor>
    <text evidence="11">Binds 2 manganese ions per subunit.</text>
</comment>
<dbReference type="CDD" id="cd09989">
    <property type="entry name" value="Arginase"/>
    <property type="match status" value="1"/>
</dbReference>
<evidence type="ECO:0000313" key="12">
    <source>
        <dbReference type="EMBL" id="CDZ98890.1"/>
    </source>
</evidence>
<dbReference type="EC" id="3.5.3.1" evidence="2 9"/>
<evidence type="ECO:0000256" key="2">
    <source>
        <dbReference type="ARBA" id="ARBA00012168"/>
    </source>
</evidence>
<comment type="pathway">
    <text evidence="1">Nitrogen metabolism; urea cycle; L-ornithine and urea from L-arginine: step 1/1.</text>
</comment>
<dbReference type="InterPro" id="IPR006035">
    <property type="entry name" value="Ureohydrolase"/>
</dbReference>
<dbReference type="GO" id="GO:0004053">
    <property type="term" value="F:arginase activity"/>
    <property type="evidence" value="ECO:0007669"/>
    <property type="project" value="UniProtKB-UniRule"/>
</dbReference>
<dbReference type="PRINTS" id="PR00116">
    <property type="entry name" value="ARGINASE"/>
</dbReference>
<evidence type="ECO:0000256" key="8">
    <source>
        <dbReference type="ARBA" id="ARBA00047391"/>
    </source>
</evidence>
<evidence type="ECO:0000256" key="6">
    <source>
        <dbReference type="ARBA" id="ARBA00022801"/>
    </source>
</evidence>
<dbReference type="PANTHER" id="PTHR43782:SF3">
    <property type="entry name" value="ARGINASE"/>
    <property type="match status" value="1"/>
</dbReference>
<dbReference type="GO" id="GO:0005737">
    <property type="term" value="C:cytoplasm"/>
    <property type="evidence" value="ECO:0007669"/>
    <property type="project" value="TreeGrafter"/>
</dbReference>
<evidence type="ECO:0000256" key="11">
    <source>
        <dbReference type="RuleBase" id="RU361159"/>
    </source>
</evidence>
<evidence type="ECO:0000313" key="13">
    <source>
        <dbReference type="Proteomes" id="UP000044136"/>
    </source>
</evidence>
<dbReference type="PROSITE" id="PS51409">
    <property type="entry name" value="ARGINASE_2"/>
    <property type="match status" value="1"/>
</dbReference>
<dbReference type="OrthoDB" id="9789727at2"/>
<organism evidence="12 13">
    <name type="scientific">Jeotgalicoccus saudimassiliensis</name>
    <dbReference type="NCBI Taxonomy" id="1461582"/>
    <lineage>
        <taxon>Bacteria</taxon>
        <taxon>Bacillati</taxon>
        <taxon>Bacillota</taxon>
        <taxon>Bacilli</taxon>
        <taxon>Bacillales</taxon>
        <taxon>Staphylococcaceae</taxon>
        <taxon>Jeotgalicoccus</taxon>
    </lineage>
</organism>
<dbReference type="Gene3D" id="3.40.800.10">
    <property type="entry name" value="Ureohydrolase domain"/>
    <property type="match status" value="1"/>
</dbReference>
<dbReference type="AlphaFoldDB" id="A0A078LXZ0"/>
<dbReference type="STRING" id="1461582.BN1048_00008"/>
<sequence length="303" mass="32626">MSVIKIDIIGAPTAFGQPKLGVSLGPDAVRLCGLKARLTALGHEVSDKGNVYGKYRAEYGNHSERNEEGLMNFVQVKDFSEVLANTVEASLNDKHFPFIVGGDHSLSIGSISGITKKYSNLGVLWIDAHGDINNSDTSPTGNIHGMPLGVLLGEGSRRLVDIHHEGAKLKHENIVLIGVRDLDTGEKAYIKEHGIKCYTMSDVKRLGLDAVITKALKHLESCDGIHLSLDVDSLDPLEIQGTGTKVDGGIFLSDMLSGLNILSSTKRLVSADLVEVNPLIDNCNETAEKAVILSEYIFGQSQI</sequence>
<comment type="similarity">
    <text evidence="10 11">Belongs to the arginase family.</text>
</comment>
<dbReference type="FunFam" id="3.40.800.10:FF:000012">
    <property type="entry name" value="Arginase"/>
    <property type="match status" value="1"/>
</dbReference>
<keyword evidence="4 11" id="KW-0056">Arginine metabolism</keyword>
<dbReference type="eggNOG" id="COG0010">
    <property type="taxonomic scope" value="Bacteria"/>
</dbReference>
<dbReference type="Proteomes" id="UP000044136">
    <property type="component" value="Unassembled WGS sequence"/>
</dbReference>
<evidence type="ECO:0000256" key="4">
    <source>
        <dbReference type="ARBA" id="ARBA00022503"/>
    </source>
</evidence>
<evidence type="ECO:0000256" key="1">
    <source>
        <dbReference type="ARBA" id="ARBA00005098"/>
    </source>
</evidence>
<dbReference type="InterPro" id="IPR014033">
    <property type="entry name" value="Arginase"/>
</dbReference>
<keyword evidence="6 11" id="KW-0378">Hydrolase</keyword>
<name>A0A078LXZ0_9STAP</name>
<evidence type="ECO:0000256" key="5">
    <source>
        <dbReference type="ARBA" id="ARBA00022723"/>
    </source>
</evidence>
<dbReference type="Pfam" id="PF00491">
    <property type="entry name" value="Arginase"/>
    <property type="match status" value="1"/>
</dbReference>
<evidence type="ECO:0000256" key="7">
    <source>
        <dbReference type="ARBA" id="ARBA00023211"/>
    </source>
</evidence>
<keyword evidence="5 11" id="KW-0479">Metal-binding</keyword>
<evidence type="ECO:0000256" key="3">
    <source>
        <dbReference type="ARBA" id="ARBA00018123"/>
    </source>
</evidence>
<protein>
    <recommendedName>
        <fullName evidence="3 9">Arginase</fullName>
        <ecNumber evidence="2 9">3.5.3.1</ecNumber>
    </recommendedName>
</protein>
<dbReference type="GO" id="GO:0030145">
    <property type="term" value="F:manganese ion binding"/>
    <property type="evidence" value="ECO:0007669"/>
    <property type="project" value="TreeGrafter"/>
</dbReference>
<evidence type="ECO:0000256" key="9">
    <source>
        <dbReference type="NCBIfam" id="TIGR01229"/>
    </source>
</evidence>
<evidence type="ECO:0000256" key="10">
    <source>
        <dbReference type="PROSITE-ProRule" id="PRU00742"/>
    </source>
</evidence>
<dbReference type="HOGENOM" id="CLU_039478_6_2_9"/>
<comment type="catalytic activity">
    <reaction evidence="8 11">
        <text>L-arginine + H2O = urea + L-ornithine</text>
        <dbReference type="Rhea" id="RHEA:20569"/>
        <dbReference type="ChEBI" id="CHEBI:15377"/>
        <dbReference type="ChEBI" id="CHEBI:16199"/>
        <dbReference type="ChEBI" id="CHEBI:32682"/>
        <dbReference type="ChEBI" id="CHEBI:46911"/>
        <dbReference type="EC" id="3.5.3.1"/>
    </reaction>
</comment>
<dbReference type="SUPFAM" id="SSF52768">
    <property type="entry name" value="Arginase/deacetylase"/>
    <property type="match status" value="1"/>
</dbReference>
<gene>
    <name evidence="12" type="primary">arg</name>
    <name evidence="12" type="ORF">BN1048_00008</name>
</gene>
<dbReference type="InterPro" id="IPR023696">
    <property type="entry name" value="Ureohydrolase_dom_sf"/>
</dbReference>